<dbReference type="PANTHER" id="PTHR33317:SF4">
    <property type="entry name" value="POLYNUCLEOTIDYL TRANSFERASE, RIBONUCLEASE H-LIKE SUPERFAMILY PROTEIN"/>
    <property type="match status" value="1"/>
</dbReference>
<name>A0A2G6KE87_9ACTN</name>
<dbReference type="SMART" id="SM00732">
    <property type="entry name" value="YqgFc"/>
    <property type="match status" value="1"/>
</dbReference>
<evidence type="ECO:0000256" key="4">
    <source>
        <dbReference type="ARBA" id="ARBA00022801"/>
    </source>
</evidence>
<dbReference type="PANTHER" id="PTHR33317">
    <property type="entry name" value="POLYNUCLEOTIDYL TRANSFERASE, RIBONUCLEASE H-LIKE SUPERFAMILY PROTEIN"/>
    <property type="match status" value="1"/>
</dbReference>
<accession>A0A2G6KE87</accession>
<dbReference type="GO" id="GO:0004518">
    <property type="term" value="F:nuclease activity"/>
    <property type="evidence" value="ECO:0007669"/>
    <property type="project" value="UniProtKB-KW"/>
</dbReference>
<dbReference type="EMBL" id="PDSL01000023">
    <property type="protein sequence ID" value="PIE33971.1"/>
    <property type="molecule type" value="Genomic_DNA"/>
</dbReference>
<proteinExistence type="inferred from homology"/>
<gene>
    <name evidence="7" type="ORF">CSA55_01525</name>
</gene>
<dbReference type="InterPro" id="IPR005227">
    <property type="entry name" value="YqgF"/>
</dbReference>
<dbReference type="GO" id="GO:0016788">
    <property type="term" value="F:hydrolase activity, acting on ester bonds"/>
    <property type="evidence" value="ECO:0007669"/>
    <property type="project" value="UniProtKB-UniRule"/>
</dbReference>
<evidence type="ECO:0000256" key="3">
    <source>
        <dbReference type="ARBA" id="ARBA00022722"/>
    </source>
</evidence>
<comment type="function">
    <text evidence="5">Could be a nuclease involved in processing of the 5'-end of pre-16S rRNA.</text>
</comment>
<evidence type="ECO:0000256" key="5">
    <source>
        <dbReference type="HAMAP-Rule" id="MF_00651"/>
    </source>
</evidence>
<comment type="similarity">
    <text evidence="5">Belongs to the YqgF HJR family.</text>
</comment>
<dbReference type="InterPro" id="IPR037027">
    <property type="entry name" value="YqgF/RNaseH-like_dom_sf"/>
</dbReference>
<dbReference type="SUPFAM" id="SSF53098">
    <property type="entry name" value="Ribonuclease H-like"/>
    <property type="match status" value="1"/>
</dbReference>
<dbReference type="HAMAP" id="MF_00651">
    <property type="entry name" value="Nuclease_YqgF"/>
    <property type="match status" value="1"/>
</dbReference>
<evidence type="ECO:0000313" key="7">
    <source>
        <dbReference type="EMBL" id="PIE33971.1"/>
    </source>
</evidence>
<dbReference type="GO" id="GO:0000967">
    <property type="term" value="P:rRNA 5'-end processing"/>
    <property type="evidence" value="ECO:0007669"/>
    <property type="project" value="UniProtKB-UniRule"/>
</dbReference>
<reference evidence="7 8" key="1">
    <citation type="submission" date="2017-10" db="EMBL/GenBank/DDBJ databases">
        <title>Novel microbial diversity and functional potential in the marine mammal oral microbiome.</title>
        <authorList>
            <person name="Dudek N.K."/>
            <person name="Sun C.L."/>
            <person name="Burstein D."/>
            <person name="Kantor R.S."/>
            <person name="Aliaga Goltsman D.S."/>
            <person name="Bik E.M."/>
            <person name="Thomas B.C."/>
            <person name="Banfield J.F."/>
            <person name="Relman D.A."/>
        </authorList>
    </citation>
    <scope>NUCLEOTIDE SEQUENCE [LARGE SCALE GENOMIC DNA]</scope>
    <source>
        <strain evidence="7">DOLJORAL78_61_10</strain>
    </source>
</reference>
<evidence type="ECO:0000259" key="6">
    <source>
        <dbReference type="SMART" id="SM00732"/>
    </source>
</evidence>
<dbReference type="Pfam" id="PF03652">
    <property type="entry name" value="RuvX"/>
    <property type="match status" value="1"/>
</dbReference>
<evidence type="ECO:0000256" key="2">
    <source>
        <dbReference type="ARBA" id="ARBA00022517"/>
    </source>
</evidence>
<comment type="subcellular location">
    <subcellularLocation>
        <location evidence="5">Cytoplasm</location>
    </subcellularLocation>
</comment>
<feature type="domain" description="YqgF/RNase H-like" evidence="6">
    <location>
        <begin position="1"/>
        <end position="102"/>
    </location>
</feature>
<dbReference type="GO" id="GO:0005829">
    <property type="term" value="C:cytosol"/>
    <property type="evidence" value="ECO:0007669"/>
    <property type="project" value="TreeGrafter"/>
</dbReference>
<dbReference type="NCBIfam" id="TIGR00250">
    <property type="entry name" value="RNAse_H_YqgF"/>
    <property type="match status" value="1"/>
</dbReference>
<dbReference type="AlphaFoldDB" id="A0A2G6KE87"/>
<keyword evidence="1 5" id="KW-0963">Cytoplasm</keyword>
<keyword evidence="4 5" id="KW-0378">Hydrolase</keyword>
<organism evidence="7 8">
    <name type="scientific">Ilumatobacter coccineus</name>
    <dbReference type="NCBI Taxonomy" id="467094"/>
    <lineage>
        <taxon>Bacteria</taxon>
        <taxon>Bacillati</taxon>
        <taxon>Actinomycetota</taxon>
        <taxon>Acidimicrobiia</taxon>
        <taxon>Acidimicrobiales</taxon>
        <taxon>Ilumatobacteraceae</taxon>
        <taxon>Ilumatobacter</taxon>
    </lineage>
</organism>
<dbReference type="InterPro" id="IPR006641">
    <property type="entry name" value="YqgF/RNaseH-like_dom"/>
</dbReference>
<dbReference type="Proteomes" id="UP000230914">
    <property type="component" value="Unassembled WGS sequence"/>
</dbReference>
<evidence type="ECO:0000256" key="1">
    <source>
        <dbReference type="ARBA" id="ARBA00022490"/>
    </source>
</evidence>
<keyword evidence="2 5" id="KW-0690">Ribosome biogenesis</keyword>
<keyword evidence="3 5" id="KW-0540">Nuclease</keyword>
<evidence type="ECO:0000313" key="8">
    <source>
        <dbReference type="Proteomes" id="UP000230914"/>
    </source>
</evidence>
<dbReference type="Gene3D" id="3.30.420.140">
    <property type="entry name" value="YqgF/RNase H-like domain"/>
    <property type="match status" value="1"/>
</dbReference>
<sequence>MRALGIDPGTKRIGLAVSDLTGSVASPLKVLQRSRSRRHDLAELARIAREEEADVIVVGLPISLDGSTGRSAKAAIAEANQLASVVDIPVELHDERLTTVIADRSMIEAGLNAPQRRQRVDKVAAAIMLQSWLDSRRHQDSGS</sequence>
<dbReference type="CDD" id="cd16964">
    <property type="entry name" value="YqgF"/>
    <property type="match status" value="1"/>
</dbReference>
<dbReference type="EC" id="3.1.-.-" evidence="5"/>
<protein>
    <recommendedName>
        <fullName evidence="5">Putative pre-16S rRNA nuclease</fullName>
        <ecNumber evidence="5">3.1.-.-</ecNumber>
    </recommendedName>
</protein>
<comment type="caution">
    <text evidence="7">The sequence shown here is derived from an EMBL/GenBank/DDBJ whole genome shotgun (WGS) entry which is preliminary data.</text>
</comment>
<dbReference type="InterPro" id="IPR012337">
    <property type="entry name" value="RNaseH-like_sf"/>
</dbReference>